<evidence type="ECO:0000313" key="5">
    <source>
        <dbReference type="Proteomes" id="UP000176855"/>
    </source>
</evidence>
<reference evidence="4 5" key="1">
    <citation type="journal article" date="2016" name="Nat. Commun.">
        <title>Thousands of microbial genomes shed light on interconnected biogeochemical processes in an aquifer system.</title>
        <authorList>
            <person name="Anantharaman K."/>
            <person name="Brown C.T."/>
            <person name="Hug L.A."/>
            <person name="Sharon I."/>
            <person name="Castelle C.J."/>
            <person name="Probst A.J."/>
            <person name="Thomas B.C."/>
            <person name="Singh A."/>
            <person name="Wilkins M.J."/>
            <person name="Karaoz U."/>
            <person name="Brodie E.L."/>
            <person name="Williams K.H."/>
            <person name="Hubbard S.S."/>
            <person name="Banfield J.F."/>
        </authorList>
    </citation>
    <scope>NUCLEOTIDE SEQUENCE [LARGE SCALE GENOMIC DNA]</scope>
</reference>
<name>A0A1G2HN57_9BACT</name>
<evidence type="ECO:0000256" key="1">
    <source>
        <dbReference type="ARBA" id="ARBA00001946"/>
    </source>
</evidence>
<sequence length="157" mass="18312">MAHINELIDFTIAVYIVHDDKVLLIHHKQLLKWLPIGGHIELHEDPEEALFREIQEECGLEVEVAGTKQTLNEVGTKSLLPPIYLNIHDIKLPHRHVGFIYFAKAKSDKFAHNKEEHDNIRWFTANELLDPQYVIGEYVRYYAEQAIKYFHKGESNA</sequence>
<evidence type="ECO:0000313" key="4">
    <source>
        <dbReference type="EMBL" id="OGZ63937.1"/>
    </source>
</evidence>
<proteinExistence type="predicted"/>
<evidence type="ECO:0000259" key="3">
    <source>
        <dbReference type="PROSITE" id="PS51462"/>
    </source>
</evidence>
<gene>
    <name evidence="4" type="ORF">A2730_01145</name>
</gene>
<dbReference type="PROSITE" id="PS51462">
    <property type="entry name" value="NUDIX"/>
    <property type="match status" value="1"/>
</dbReference>
<dbReference type="Proteomes" id="UP000176855">
    <property type="component" value="Unassembled WGS sequence"/>
</dbReference>
<dbReference type="PANTHER" id="PTHR43046">
    <property type="entry name" value="GDP-MANNOSE MANNOSYL HYDROLASE"/>
    <property type="match status" value="1"/>
</dbReference>
<dbReference type="CDD" id="cd03674">
    <property type="entry name" value="NUDIX_Hydrolase"/>
    <property type="match status" value="1"/>
</dbReference>
<dbReference type="InterPro" id="IPR015797">
    <property type="entry name" value="NUDIX_hydrolase-like_dom_sf"/>
</dbReference>
<keyword evidence="2" id="KW-0378">Hydrolase</keyword>
<organism evidence="4 5">
    <name type="scientific">Candidatus Staskawiczbacteria bacterium RIFCSPHIGHO2_01_FULL_39_25</name>
    <dbReference type="NCBI Taxonomy" id="1802202"/>
    <lineage>
        <taxon>Bacteria</taxon>
        <taxon>Candidatus Staskawicziibacteriota</taxon>
    </lineage>
</organism>
<protein>
    <recommendedName>
        <fullName evidence="3">Nudix hydrolase domain-containing protein</fullName>
    </recommendedName>
</protein>
<dbReference type="InterPro" id="IPR000086">
    <property type="entry name" value="NUDIX_hydrolase_dom"/>
</dbReference>
<dbReference type="GO" id="GO:0016787">
    <property type="term" value="F:hydrolase activity"/>
    <property type="evidence" value="ECO:0007669"/>
    <property type="project" value="UniProtKB-KW"/>
</dbReference>
<comment type="cofactor">
    <cofactor evidence="1">
        <name>Mg(2+)</name>
        <dbReference type="ChEBI" id="CHEBI:18420"/>
    </cofactor>
</comment>
<comment type="caution">
    <text evidence="4">The sequence shown here is derived from an EMBL/GenBank/DDBJ whole genome shotgun (WGS) entry which is preliminary data.</text>
</comment>
<dbReference type="SUPFAM" id="SSF55811">
    <property type="entry name" value="Nudix"/>
    <property type="match status" value="1"/>
</dbReference>
<dbReference type="STRING" id="1802202.A2730_01145"/>
<dbReference type="Pfam" id="PF00293">
    <property type="entry name" value="NUDIX"/>
    <property type="match status" value="1"/>
</dbReference>
<accession>A0A1G2HN57</accession>
<dbReference type="AlphaFoldDB" id="A0A1G2HN57"/>
<feature type="domain" description="Nudix hydrolase" evidence="3">
    <location>
        <begin position="7"/>
        <end position="148"/>
    </location>
</feature>
<dbReference type="Gene3D" id="3.90.79.10">
    <property type="entry name" value="Nucleoside Triphosphate Pyrophosphohydrolase"/>
    <property type="match status" value="1"/>
</dbReference>
<dbReference type="EMBL" id="MHOO01000011">
    <property type="protein sequence ID" value="OGZ63937.1"/>
    <property type="molecule type" value="Genomic_DNA"/>
</dbReference>
<dbReference type="InterPro" id="IPR020084">
    <property type="entry name" value="NUDIX_hydrolase_CS"/>
</dbReference>
<evidence type="ECO:0000256" key="2">
    <source>
        <dbReference type="ARBA" id="ARBA00022801"/>
    </source>
</evidence>
<dbReference type="PROSITE" id="PS00893">
    <property type="entry name" value="NUDIX_BOX"/>
    <property type="match status" value="1"/>
</dbReference>
<dbReference type="PANTHER" id="PTHR43046:SF14">
    <property type="entry name" value="MUTT_NUDIX FAMILY PROTEIN"/>
    <property type="match status" value="1"/>
</dbReference>